<organism evidence="1 2">
    <name type="scientific">Ilyodon furcidens</name>
    <name type="common">goldbreast splitfin</name>
    <dbReference type="NCBI Taxonomy" id="33524"/>
    <lineage>
        <taxon>Eukaryota</taxon>
        <taxon>Metazoa</taxon>
        <taxon>Chordata</taxon>
        <taxon>Craniata</taxon>
        <taxon>Vertebrata</taxon>
        <taxon>Euteleostomi</taxon>
        <taxon>Actinopterygii</taxon>
        <taxon>Neopterygii</taxon>
        <taxon>Teleostei</taxon>
        <taxon>Neoteleostei</taxon>
        <taxon>Acanthomorphata</taxon>
        <taxon>Ovalentaria</taxon>
        <taxon>Atherinomorphae</taxon>
        <taxon>Cyprinodontiformes</taxon>
        <taxon>Goodeidae</taxon>
        <taxon>Ilyodon</taxon>
    </lineage>
</organism>
<name>A0ABV0V4B9_9TELE</name>
<keyword evidence="2" id="KW-1185">Reference proteome</keyword>
<evidence type="ECO:0000313" key="1">
    <source>
        <dbReference type="EMBL" id="MEQ2252198.1"/>
    </source>
</evidence>
<dbReference type="Proteomes" id="UP001482620">
    <property type="component" value="Unassembled WGS sequence"/>
</dbReference>
<proteinExistence type="predicted"/>
<accession>A0ABV0V4B9</accession>
<comment type="caution">
    <text evidence="1">The sequence shown here is derived from an EMBL/GenBank/DDBJ whole genome shotgun (WGS) entry which is preliminary data.</text>
</comment>
<gene>
    <name evidence="1" type="ORF">ILYODFUR_019272</name>
</gene>
<protein>
    <submittedName>
        <fullName evidence="1">Uncharacterized protein</fullName>
    </submittedName>
</protein>
<sequence length="100" mass="11534">MFKFSLILTFPQERGNIGFCSIDLIGNHCFQTVQWEGLNQMLHWSDLKWSSLNPWSEGRKEYETNNIATLLEKKILAGNVIFALIILCHTQTELLFSSIT</sequence>
<evidence type="ECO:0000313" key="2">
    <source>
        <dbReference type="Proteomes" id="UP001482620"/>
    </source>
</evidence>
<dbReference type="EMBL" id="JAHRIQ010094605">
    <property type="protein sequence ID" value="MEQ2252198.1"/>
    <property type="molecule type" value="Genomic_DNA"/>
</dbReference>
<reference evidence="1 2" key="1">
    <citation type="submission" date="2021-06" db="EMBL/GenBank/DDBJ databases">
        <authorList>
            <person name="Palmer J.M."/>
        </authorList>
    </citation>
    <scope>NUCLEOTIDE SEQUENCE [LARGE SCALE GENOMIC DNA]</scope>
    <source>
        <strain evidence="2">if_2019</strain>
        <tissue evidence="1">Muscle</tissue>
    </source>
</reference>